<dbReference type="InterPro" id="IPR045851">
    <property type="entry name" value="AMP-bd_C_sf"/>
</dbReference>
<evidence type="ECO:0000259" key="2">
    <source>
        <dbReference type="Pfam" id="PF13193"/>
    </source>
</evidence>
<evidence type="ECO:0000313" key="4">
    <source>
        <dbReference type="Proteomes" id="UP000589626"/>
    </source>
</evidence>
<dbReference type="EC" id="6.2.1.-" evidence="3"/>
<protein>
    <submittedName>
        <fullName evidence="3">Acyl-CoA synthetase</fullName>
        <ecNumber evidence="3">6.2.1.-</ecNumber>
    </submittedName>
</protein>
<organism evidence="3 4">
    <name type="scientific">Nocardioides soli</name>
    <dbReference type="NCBI Taxonomy" id="1036020"/>
    <lineage>
        <taxon>Bacteria</taxon>
        <taxon>Bacillati</taxon>
        <taxon>Actinomycetota</taxon>
        <taxon>Actinomycetes</taxon>
        <taxon>Propionibacteriales</taxon>
        <taxon>Nocardioidaceae</taxon>
        <taxon>Nocardioides</taxon>
    </lineage>
</organism>
<dbReference type="InterPro" id="IPR000873">
    <property type="entry name" value="AMP-dep_synth/lig_dom"/>
</dbReference>
<sequence>MRRASSALAAEYHRRGWWTTDTLSAAVTRHAVDRPDGPAYTSGSDTVSWAELDAGAWQLARLLAGAGVSPGDRVAVCLPDGIGVHLAFLAIERLGAVVVGVGAKAGTREIAHLLGKSRSGVLITGSGREGVAQEMLGRGVVIRHLVLGVDGGGPRLAWGVDAGSEASEIVPAPLPSVEPDPDELFLINSTSGTTGLPKAVLHTQNRWHYFHTRAVANGDLRADDVVLAIVPAPFGFGLWTSHVTPIKLGAHTVVLPRFDARTAALAIEEHGVTVLCCVSTQFVMMLADGVLDGVDLSSLRVVFTGGELVPYRQAHEFEARTGATILQFYGSNETGLLSGTTLEDTAEKRLRTAGQVVSEMNVRLYDGEREVTAGGRGQPACWGPGLSLGYLDDDAANHTLFTRDGWMLMGDICEIDADGYLSVVGRISEFVVRGGKNISLAVVEDDALSHPAVRQAAAVPMPDPVLGERVCLFVELLPGEALDLDALVTHLAAQGVSRELFPERLEVVDELPRSSGAKVAKSVLRERIAELLAAEAPGRPFAASHLRTGART</sequence>
<dbReference type="Pfam" id="PF13193">
    <property type="entry name" value="AMP-binding_C"/>
    <property type="match status" value="1"/>
</dbReference>
<feature type="domain" description="AMP-dependent synthetase/ligase" evidence="1">
    <location>
        <begin position="29"/>
        <end position="391"/>
    </location>
</feature>
<dbReference type="SUPFAM" id="SSF56801">
    <property type="entry name" value="Acetyl-CoA synthetase-like"/>
    <property type="match status" value="1"/>
</dbReference>
<evidence type="ECO:0000313" key="3">
    <source>
        <dbReference type="EMBL" id="MBB3045664.1"/>
    </source>
</evidence>
<gene>
    <name evidence="3" type="ORF">FHU40_005524</name>
</gene>
<dbReference type="EMBL" id="JACHWR010000016">
    <property type="protein sequence ID" value="MBB3045664.1"/>
    <property type="molecule type" value="Genomic_DNA"/>
</dbReference>
<feature type="domain" description="AMP-binding enzyme C-terminal" evidence="2">
    <location>
        <begin position="443"/>
        <end position="515"/>
    </location>
</feature>
<accession>A0A7W4Z3N8</accession>
<dbReference type="Proteomes" id="UP000589626">
    <property type="component" value="Unassembled WGS sequence"/>
</dbReference>
<dbReference type="AlphaFoldDB" id="A0A7W4Z3N8"/>
<dbReference type="Pfam" id="PF00501">
    <property type="entry name" value="AMP-binding"/>
    <property type="match status" value="1"/>
</dbReference>
<dbReference type="InterPro" id="IPR025110">
    <property type="entry name" value="AMP-bd_C"/>
</dbReference>
<dbReference type="Gene3D" id="3.30.300.30">
    <property type="match status" value="1"/>
</dbReference>
<comment type="caution">
    <text evidence="3">The sequence shown here is derived from an EMBL/GenBank/DDBJ whole genome shotgun (WGS) entry which is preliminary data.</text>
</comment>
<dbReference type="RefSeq" id="WP_183595627.1">
    <property type="nucleotide sequence ID" value="NZ_JACHWR010000016.1"/>
</dbReference>
<dbReference type="GO" id="GO:0016878">
    <property type="term" value="F:acid-thiol ligase activity"/>
    <property type="evidence" value="ECO:0007669"/>
    <property type="project" value="UniProtKB-ARBA"/>
</dbReference>
<dbReference type="PANTHER" id="PTHR43767">
    <property type="entry name" value="LONG-CHAIN-FATTY-ACID--COA LIGASE"/>
    <property type="match status" value="1"/>
</dbReference>
<keyword evidence="4" id="KW-1185">Reference proteome</keyword>
<reference evidence="3 4" key="1">
    <citation type="submission" date="2020-08" db="EMBL/GenBank/DDBJ databases">
        <title>Sequencing the genomes of 1000 actinobacteria strains.</title>
        <authorList>
            <person name="Klenk H.-P."/>
        </authorList>
    </citation>
    <scope>NUCLEOTIDE SEQUENCE [LARGE SCALE GENOMIC DNA]</scope>
    <source>
        <strain evidence="3 4">DSM 105498</strain>
    </source>
</reference>
<name>A0A7W4Z3N8_9ACTN</name>
<dbReference type="InterPro" id="IPR042099">
    <property type="entry name" value="ANL_N_sf"/>
</dbReference>
<dbReference type="InterPro" id="IPR050237">
    <property type="entry name" value="ATP-dep_AMP-bd_enzyme"/>
</dbReference>
<keyword evidence="3" id="KW-0436">Ligase</keyword>
<dbReference type="PANTHER" id="PTHR43767:SF1">
    <property type="entry name" value="NONRIBOSOMAL PEPTIDE SYNTHASE PES1 (EUROFUNG)-RELATED"/>
    <property type="match status" value="1"/>
</dbReference>
<proteinExistence type="predicted"/>
<evidence type="ECO:0000259" key="1">
    <source>
        <dbReference type="Pfam" id="PF00501"/>
    </source>
</evidence>
<dbReference type="Gene3D" id="3.40.50.12780">
    <property type="entry name" value="N-terminal domain of ligase-like"/>
    <property type="match status" value="1"/>
</dbReference>